<dbReference type="InterPro" id="IPR053166">
    <property type="entry name" value="UPF0718_permease"/>
</dbReference>
<evidence type="ECO:0000256" key="3">
    <source>
        <dbReference type="ARBA" id="ARBA00022475"/>
    </source>
</evidence>
<dbReference type="PANTHER" id="PTHR42775">
    <property type="entry name" value="PERMEASE RV2963-RELATED"/>
    <property type="match status" value="1"/>
</dbReference>
<evidence type="ECO:0000256" key="5">
    <source>
        <dbReference type="ARBA" id="ARBA00022989"/>
    </source>
</evidence>
<protein>
    <recommendedName>
        <fullName evidence="10">Permease</fullName>
    </recommendedName>
</protein>
<comment type="similarity">
    <text evidence="2">Belongs to the UPF0718 family.</text>
</comment>
<evidence type="ECO:0000256" key="7">
    <source>
        <dbReference type="SAM" id="Phobius"/>
    </source>
</evidence>
<keyword evidence="5 7" id="KW-1133">Transmembrane helix</keyword>
<evidence type="ECO:0000256" key="4">
    <source>
        <dbReference type="ARBA" id="ARBA00022692"/>
    </source>
</evidence>
<evidence type="ECO:0000313" key="8">
    <source>
        <dbReference type="EMBL" id="PIZ02389.1"/>
    </source>
</evidence>
<keyword evidence="6 7" id="KW-0472">Membrane</keyword>
<gene>
    <name evidence="8" type="ORF">COY59_05240</name>
</gene>
<evidence type="ECO:0000256" key="2">
    <source>
        <dbReference type="ARBA" id="ARBA00006386"/>
    </source>
</evidence>
<dbReference type="GO" id="GO:0005886">
    <property type="term" value="C:plasma membrane"/>
    <property type="evidence" value="ECO:0007669"/>
    <property type="project" value="UniProtKB-SubCell"/>
</dbReference>
<evidence type="ECO:0000256" key="6">
    <source>
        <dbReference type="ARBA" id="ARBA00023136"/>
    </source>
</evidence>
<keyword evidence="4 7" id="KW-0812">Transmembrane</keyword>
<evidence type="ECO:0008006" key="10">
    <source>
        <dbReference type="Google" id="ProtNLM"/>
    </source>
</evidence>
<dbReference type="Proteomes" id="UP000231069">
    <property type="component" value="Unassembled WGS sequence"/>
</dbReference>
<organism evidence="8 9">
    <name type="scientific">Candidatus Gottesmanbacteria bacterium CG_4_10_14_0_8_um_filter_37_24</name>
    <dbReference type="NCBI Taxonomy" id="1974574"/>
    <lineage>
        <taxon>Bacteria</taxon>
        <taxon>Candidatus Gottesmaniibacteriota</taxon>
    </lineage>
</organism>
<name>A0A2M7RQR4_9BACT</name>
<comment type="caution">
    <text evidence="8">The sequence shown here is derived from an EMBL/GenBank/DDBJ whole genome shotgun (WGS) entry which is preliminary data.</text>
</comment>
<dbReference type="Pfam" id="PF03773">
    <property type="entry name" value="ArsP_1"/>
    <property type="match status" value="1"/>
</dbReference>
<dbReference type="PANTHER" id="PTHR42775:SF1">
    <property type="entry name" value="PERMEASE RV2963-RELATED"/>
    <property type="match status" value="1"/>
</dbReference>
<comment type="subcellular location">
    <subcellularLocation>
        <location evidence="1">Cell membrane</location>
        <topology evidence="1">Multi-pass membrane protein</topology>
    </subcellularLocation>
</comment>
<dbReference type="EMBL" id="PFMK01000091">
    <property type="protein sequence ID" value="PIZ02389.1"/>
    <property type="molecule type" value="Genomic_DNA"/>
</dbReference>
<sequence>MATLLGIPLYANSVSVVPVIEALVEKGVPLGSALAFMTATVTLSLPEALILKKVMKWPLLFTFFGVTVLGIIFIGYLFNIVG</sequence>
<proteinExistence type="inferred from homology"/>
<evidence type="ECO:0000313" key="9">
    <source>
        <dbReference type="Proteomes" id="UP000231069"/>
    </source>
</evidence>
<keyword evidence="3" id="KW-1003">Cell membrane</keyword>
<reference evidence="9" key="1">
    <citation type="submission" date="2017-09" db="EMBL/GenBank/DDBJ databases">
        <title>Depth-based differentiation of microbial function through sediment-hosted aquifers and enrichment of novel symbionts in the deep terrestrial subsurface.</title>
        <authorList>
            <person name="Probst A.J."/>
            <person name="Ladd B."/>
            <person name="Jarett J.K."/>
            <person name="Geller-Mcgrath D.E."/>
            <person name="Sieber C.M.K."/>
            <person name="Emerson J.B."/>
            <person name="Anantharaman K."/>
            <person name="Thomas B.C."/>
            <person name="Malmstrom R."/>
            <person name="Stieglmeier M."/>
            <person name="Klingl A."/>
            <person name="Woyke T."/>
            <person name="Ryan C.M."/>
            <person name="Banfield J.F."/>
        </authorList>
    </citation>
    <scope>NUCLEOTIDE SEQUENCE [LARGE SCALE GENOMIC DNA]</scope>
</reference>
<dbReference type="AlphaFoldDB" id="A0A2M7RQR4"/>
<accession>A0A2M7RQR4</accession>
<dbReference type="InterPro" id="IPR005524">
    <property type="entry name" value="DUF318"/>
</dbReference>
<feature type="transmembrane region" description="Helical" evidence="7">
    <location>
        <begin position="57"/>
        <end position="78"/>
    </location>
</feature>
<evidence type="ECO:0000256" key="1">
    <source>
        <dbReference type="ARBA" id="ARBA00004651"/>
    </source>
</evidence>